<keyword evidence="2" id="KW-0418">Kinase</keyword>
<sequence>MDNIANKVANYINHLDKKIVIGISGHGASGKTTFANRLRELIGEQHVNYMNTDPYIIGSELRKYTTIEYEYDQKRHASKMTACHPAAHHVVSLERDLTMIREGLDFNTIKTHYMESALVSSDNKVSIVEGMSTAFVDPSLFDLKIYLYTDGETEFMRRGIRDVSERGMNIEYLKQSHNQRRIQYELFMHTYHEVFDLVIKNTNQSYVIEKDSLNLCSINWLLFFIKKEKDDT</sequence>
<dbReference type="InterPro" id="IPR027417">
    <property type="entry name" value="P-loop_NTPase"/>
</dbReference>
<accession>A0ABS2PAR1</accession>
<dbReference type="EMBL" id="JAFBEC010000003">
    <property type="protein sequence ID" value="MBM7632382.1"/>
    <property type="molecule type" value="Genomic_DNA"/>
</dbReference>
<organism evidence="2 3">
    <name type="scientific">Geomicrobium sediminis</name>
    <dbReference type="NCBI Taxonomy" id="1347788"/>
    <lineage>
        <taxon>Bacteria</taxon>
        <taxon>Bacillati</taxon>
        <taxon>Bacillota</taxon>
        <taxon>Bacilli</taxon>
        <taxon>Bacillales</taxon>
        <taxon>Geomicrobium</taxon>
    </lineage>
</organism>
<feature type="domain" description="Phosphoribulokinase/uridine kinase" evidence="1">
    <location>
        <begin position="20"/>
        <end position="202"/>
    </location>
</feature>
<evidence type="ECO:0000259" key="1">
    <source>
        <dbReference type="Pfam" id="PF00485"/>
    </source>
</evidence>
<comment type="caution">
    <text evidence="2">The sequence shown here is derived from an EMBL/GenBank/DDBJ whole genome shotgun (WGS) entry which is preliminary data.</text>
</comment>
<gene>
    <name evidence="2" type="ORF">JOD17_001475</name>
</gene>
<dbReference type="Proteomes" id="UP000741863">
    <property type="component" value="Unassembled WGS sequence"/>
</dbReference>
<evidence type="ECO:0000313" key="2">
    <source>
        <dbReference type="EMBL" id="MBM7632382.1"/>
    </source>
</evidence>
<name>A0ABS2PAR1_9BACL</name>
<dbReference type="RefSeq" id="WP_204696564.1">
    <property type="nucleotide sequence ID" value="NZ_JAFBEC010000003.1"/>
</dbReference>
<evidence type="ECO:0000313" key="3">
    <source>
        <dbReference type="Proteomes" id="UP000741863"/>
    </source>
</evidence>
<dbReference type="InterPro" id="IPR006083">
    <property type="entry name" value="PRK/URK"/>
</dbReference>
<protein>
    <submittedName>
        <fullName evidence="2">Uridine kinase</fullName>
        <ecNumber evidence="2">2.7.1.48</ecNumber>
    </submittedName>
</protein>
<dbReference type="PANTHER" id="PTHR10285">
    <property type="entry name" value="URIDINE KINASE"/>
    <property type="match status" value="1"/>
</dbReference>
<dbReference type="EC" id="2.7.1.48" evidence="2"/>
<keyword evidence="3" id="KW-1185">Reference proteome</keyword>
<keyword evidence="2" id="KW-0808">Transferase</keyword>
<dbReference type="Gene3D" id="3.40.50.300">
    <property type="entry name" value="P-loop containing nucleotide triphosphate hydrolases"/>
    <property type="match status" value="1"/>
</dbReference>
<dbReference type="SUPFAM" id="SSF52540">
    <property type="entry name" value="P-loop containing nucleoside triphosphate hydrolases"/>
    <property type="match status" value="1"/>
</dbReference>
<dbReference type="PRINTS" id="PR00988">
    <property type="entry name" value="URIDINKINASE"/>
</dbReference>
<reference evidence="2 3" key="1">
    <citation type="submission" date="2021-01" db="EMBL/GenBank/DDBJ databases">
        <title>Genomic Encyclopedia of Type Strains, Phase IV (KMG-IV): sequencing the most valuable type-strain genomes for metagenomic binning, comparative biology and taxonomic classification.</title>
        <authorList>
            <person name="Goeker M."/>
        </authorList>
    </citation>
    <scope>NUCLEOTIDE SEQUENCE [LARGE SCALE GENOMIC DNA]</scope>
    <source>
        <strain evidence="2 3">DSM 25540</strain>
    </source>
</reference>
<dbReference type="Pfam" id="PF00485">
    <property type="entry name" value="PRK"/>
    <property type="match status" value="1"/>
</dbReference>
<dbReference type="GO" id="GO:0004849">
    <property type="term" value="F:uridine kinase activity"/>
    <property type="evidence" value="ECO:0007669"/>
    <property type="project" value="UniProtKB-EC"/>
</dbReference>
<proteinExistence type="predicted"/>